<dbReference type="Proteomes" id="UP000214684">
    <property type="component" value="Unassembled WGS sequence"/>
</dbReference>
<dbReference type="PROSITE" id="PS01124">
    <property type="entry name" value="HTH_ARAC_FAMILY_2"/>
    <property type="match status" value="1"/>
</dbReference>
<evidence type="ECO:0000313" key="2">
    <source>
        <dbReference type="EMBL" id="OXG05056.1"/>
    </source>
</evidence>
<accession>A0A227P7A1</accession>
<reference evidence="2 3" key="1">
    <citation type="submission" date="2016-11" db="EMBL/GenBank/DDBJ databases">
        <title>Whole genomes of Flavobacteriaceae.</title>
        <authorList>
            <person name="Stine C."/>
            <person name="Li C."/>
            <person name="Tadesse D."/>
        </authorList>
    </citation>
    <scope>NUCLEOTIDE SEQUENCE [LARGE SCALE GENOMIC DNA]</scope>
    <source>
        <strain evidence="2 3">DSM 24704</strain>
    </source>
</reference>
<proteinExistence type="predicted"/>
<dbReference type="EMBL" id="MUGS01000027">
    <property type="protein sequence ID" value="OXG05056.1"/>
    <property type="molecule type" value="Genomic_DNA"/>
</dbReference>
<sequence length="268" mass="30927">MEGYNSYRMAVPSGFQEVFSHFYFAKNATREAIDKSFLPHYQTIMIFSFGTPPLIFRGDYKIIVESCIVLGPIKSSFEYTLPAGADIFVCNFIDDAFYRFFGNADIASTRAMHPDTVLNQNCFTILWEVLSKISCSEGRVATLLDFCQDYLGNRNGIAEQLANCESKVLSPIKEISMRNNLSERAVQVNHKKHFGYTAKEIYRHERFLQAIKMIQRASLESSRIDWFEIIAQCGYYDQSQLIRDFNHYLNLSPLKYIKFQQLICNANP</sequence>
<dbReference type="RefSeq" id="WP_089480063.1">
    <property type="nucleotide sequence ID" value="NZ_MUGS01000027.1"/>
</dbReference>
<dbReference type="Gene3D" id="1.10.10.60">
    <property type="entry name" value="Homeodomain-like"/>
    <property type="match status" value="1"/>
</dbReference>
<dbReference type="GO" id="GO:0003700">
    <property type="term" value="F:DNA-binding transcription factor activity"/>
    <property type="evidence" value="ECO:0007669"/>
    <property type="project" value="InterPro"/>
</dbReference>
<dbReference type="AlphaFoldDB" id="A0A227P7A1"/>
<name>A0A227P7A1_9FLAO</name>
<comment type="caution">
    <text evidence="2">The sequence shown here is derived from an EMBL/GenBank/DDBJ whole genome shotgun (WGS) entry which is preliminary data.</text>
</comment>
<protein>
    <submittedName>
        <fullName evidence="2">DNA-binding protein</fullName>
    </submittedName>
</protein>
<organism evidence="2 3">
    <name type="scientific">Flavobacterium araucananum</name>
    <dbReference type="NCBI Taxonomy" id="946678"/>
    <lineage>
        <taxon>Bacteria</taxon>
        <taxon>Pseudomonadati</taxon>
        <taxon>Bacteroidota</taxon>
        <taxon>Flavobacteriia</taxon>
        <taxon>Flavobacteriales</taxon>
        <taxon>Flavobacteriaceae</taxon>
        <taxon>Flavobacterium</taxon>
    </lineage>
</organism>
<keyword evidence="2" id="KW-0238">DNA-binding</keyword>
<dbReference type="GO" id="GO:0043565">
    <property type="term" value="F:sequence-specific DNA binding"/>
    <property type="evidence" value="ECO:0007669"/>
    <property type="project" value="InterPro"/>
</dbReference>
<gene>
    <name evidence="2" type="ORF">B0A64_13570</name>
</gene>
<feature type="domain" description="HTH araC/xylS-type" evidence="1">
    <location>
        <begin position="172"/>
        <end position="259"/>
    </location>
</feature>
<dbReference type="InterPro" id="IPR018060">
    <property type="entry name" value="HTH_AraC"/>
</dbReference>
<dbReference type="OrthoDB" id="635259at2"/>
<evidence type="ECO:0000313" key="3">
    <source>
        <dbReference type="Proteomes" id="UP000214684"/>
    </source>
</evidence>
<evidence type="ECO:0000259" key="1">
    <source>
        <dbReference type="PROSITE" id="PS01124"/>
    </source>
</evidence>
<dbReference type="SMART" id="SM00342">
    <property type="entry name" value="HTH_ARAC"/>
    <property type="match status" value="1"/>
</dbReference>
<keyword evidence="3" id="KW-1185">Reference proteome</keyword>